<comment type="caution">
    <text evidence="8">The sequence shown here is derived from an EMBL/GenBank/DDBJ whole genome shotgun (WGS) entry which is preliminary data.</text>
</comment>
<dbReference type="InterPro" id="IPR003593">
    <property type="entry name" value="AAA+_ATPase"/>
</dbReference>
<dbReference type="PROSITE" id="PS50893">
    <property type="entry name" value="ABC_TRANSPORTER_2"/>
    <property type="match status" value="1"/>
</dbReference>
<keyword evidence="6" id="KW-0472">Membrane</keyword>
<evidence type="ECO:0000256" key="5">
    <source>
        <dbReference type="ARBA" id="ARBA00022967"/>
    </source>
</evidence>
<organism evidence="8 9">
    <name type="scientific">Candidatus Muproteobacteria bacterium RBG_16_64_11</name>
    <dbReference type="NCBI Taxonomy" id="1817758"/>
    <lineage>
        <taxon>Bacteria</taxon>
        <taxon>Pseudomonadati</taxon>
        <taxon>Pseudomonadota</taxon>
        <taxon>Candidatus Muproteobacteria</taxon>
    </lineage>
</organism>
<dbReference type="STRING" id="1817758.A2150_02730"/>
<evidence type="ECO:0000256" key="3">
    <source>
        <dbReference type="ARBA" id="ARBA00022741"/>
    </source>
</evidence>
<sequence length="267" mass="29280">MLKFDNVTKRFPDGTEAIRKISLHVPRGQFCVVLGPSGAGKSTLLRMLNGLTRPTDGEVILDGVKLTDKTLPRLRRKVATVHQQFNLTPRLSVAFNVLSGALPQVSYWRAGIGWFPAALRAKACRLLDEVGLTPEHLPRRVSELSGGQQQRVGIARAFMMDPAVLLVDEPVASLDPRISRGILELLRRQSQQHGATVLCSLHQPELAREFGDRIVAVSRGRLVFDGAPARLTDAVCEDLYHGALNHHDPDRAEQLPAFAPALETVSA</sequence>
<evidence type="ECO:0000256" key="1">
    <source>
        <dbReference type="ARBA" id="ARBA00022448"/>
    </source>
</evidence>
<dbReference type="InterPro" id="IPR003439">
    <property type="entry name" value="ABC_transporter-like_ATP-bd"/>
</dbReference>
<dbReference type="GO" id="GO:0016887">
    <property type="term" value="F:ATP hydrolysis activity"/>
    <property type="evidence" value="ECO:0007669"/>
    <property type="project" value="InterPro"/>
</dbReference>
<dbReference type="GO" id="GO:0015416">
    <property type="term" value="F:ABC-type phosphonate transporter activity"/>
    <property type="evidence" value="ECO:0007669"/>
    <property type="project" value="InterPro"/>
</dbReference>
<dbReference type="CDD" id="cd03256">
    <property type="entry name" value="ABC_PhnC_transporter"/>
    <property type="match status" value="1"/>
</dbReference>
<dbReference type="SMART" id="SM00382">
    <property type="entry name" value="AAA"/>
    <property type="match status" value="1"/>
</dbReference>
<evidence type="ECO:0000313" key="9">
    <source>
        <dbReference type="Proteomes" id="UP000177925"/>
    </source>
</evidence>
<dbReference type="SUPFAM" id="SSF52540">
    <property type="entry name" value="P-loop containing nucleoside triphosphate hydrolases"/>
    <property type="match status" value="1"/>
</dbReference>
<feature type="domain" description="ABC transporter" evidence="7">
    <location>
        <begin position="2"/>
        <end position="244"/>
    </location>
</feature>
<accession>A0A1F6TFT0</accession>
<dbReference type="PANTHER" id="PTHR43166:SF6">
    <property type="entry name" value="PHOSPHONATES IMPORT ATP-BINDING PROTEIN PHNC"/>
    <property type="match status" value="1"/>
</dbReference>
<reference evidence="8 9" key="1">
    <citation type="journal article" date="2016" name="Nat. Commun.">
        <title>Thousands of microbial genomes shed light on interconnected biogeochemical processes in an aquifer system.</title>
        <authorList>
            <person name="Anantharaman K."/>
            <person name="Brown C.T."/>
            <person name="Hug L.A."/>
            <person name="Sharon I."/>
            <person name="Castelle C.J."/>
            <person name="Probst A.J."/>
            <person name="Thomas B.C."/>
            <person name="Singh A."/>
            <person name="Wilkins M.J."/>
            <person name="Karaoz U."/>
            <person name="Brodie E.L."/>
            <person name="Williams K.H."/>
            <person name="Hubbard S.S."/>
            <person name="Banfield J.F."/>
        </authorList>
    </citation>
    <scope>NUCLEOTIDE SEQUENCE [LARGE SCALE GENOMIC DNA]</scope>
</reference>
<name>A0A1F6TFT0_9PROT</name>
<gene>
    <name evidence="8" type="ORF">A2150_02730</name>
</gene>
<dbReference type="InterPro" id="IPR012693">
    <property type="entry name" value="ABC_transpr_PhnC"/>
</dbReference>
<dbReference type="InterPro" id="IPR027417">
    <property type="entry name" value="P-loop_NTPase"/>
</dbReference>
<dbReference type="EMBL" id="MFSS01000032">
    <property type="protein sequence ID" value="OGI43958.1"/>
    <property type="molecule type" value="Genomic_DNA"/>
</dbReference>
<dbReference type="GO" id="GO:0005524">
    <property type="term" value="F:ATP binding"/>
    <property type="evidence" value="ECO:0007669"/>
    <property type="project" value="UniProtKB-KW"/>
</dbReference>
<dbReference type="GO" id="GO:0016020">
    <property type="term" value="C:membrane"/>
    <property type="evidence" value="ECO:0007669"/>
    <property type="project" value="InterPro"/>
</dbReference>
<evidence type="ECO:0000259" key="7">
    <source>
        <dbReference type="PROSITE" id="PS50893"/>
    </source>
</evidence>
<dbReference type="PROSITE" id="PS00211">
    <property type="entry name" value="ABC_TRANSPORTER_1"/>
    <property type="match status" value="1"/>
</dbReference>
<dbReference type="InterPro" id="IPR017871">
    <property type="entry name" value="ABC_transporter-like_CS"/>
</dbReference>
<keyword evidence="2" id="KW-1003">Cell membrane</keyword>
<dbReference type="Proteomes" id="UP000177925">
    <property type="component" value="Unassembled WGS sequence"/>
</dbReference>
<evidence type="ECO:0000256" key="2">
    <source>
        <dbReference type="ARBA" id="ARBA00022475"/>
    </source>
</evidence>
<keyword evidence="1" id="KW-0813">Transport</keyword>
<dbReference type="Gene3D" id="3.40.50.300">
    <property type="entry name" value="P-loop containing nucleotide triphosphate hydrolases"/>
    <property type="match status" value="1"/>
</dbReference>
<dbReference type="PANTHER" id="PTHR43166">
    <property type="entry name" value="AMINO ACID IMPORT ATP-BINDING PROTEIN"/>
    <property type="match status" value="1"/>
</dbReference>
<protein>
    <submittedName>
        <fullName evidence="8">Phosphonate ABC transporter</fullName>
    </submittedName>
</protein>
<keyword evidence="3" id="KW-0547">Nucleotide-binding</keyword>
<proteinExistence type="predicted"/>
<evidence type="ECO:0000313" key="8">
    <source>
        <dbReference type="EMBL" id="OGI43958.1"/>
    </source>
</evidence>
<keyword evidence="5" id="KW-1278">Translocase</keyword>
<dbReference type="Pfam" id="PF00005">
    <property type="entry name" value="ABC_tran"/>
    <property type="match status" value="1"/>
</dbReference>
<evidence type="ECO:0000256" key="4">
    <source>
        <dbReference type="ARBA" id="ARBA00022840"/>
    </source>
</evidence>
<dbReference type="AlphaFoldDB" id="A0A1F6TFT0"/>
<dbReference type="InterPro" id="IPR050086">
    <property type="entry name" value="MetN_ABC_transporter-like"/>
</dbReference>
<keyword evidence="4" id="KW-0067">ATP-binding</keyword>
<evidence type="ECO:0000256" key="6">
    <source>
        <dbReference type="ARBA" id="ARBA00023136"/>
    </source>
</evidence>